<proteinExistence type="predicted"/>
<dbReference type="OrthoDB" id="10378110at2759"/>
<organism evidence="2 3">
    <name type="scientific">Trema orientale</name>
    <name type="common">Charcoal tree</name>
    <name type="synonym">Celtis orientalis</name>
    <dbReference type="NCBI Taxonomy" id="63057"/>
    <lineage>
        <taxon>Eukaryota</taxon>
        <taxon>Viridiplantae</taxon>
        <taxon>Streptophyta</taxon>
        <taxon>Embryophyta</taxon>
        <taxon>Tracheophyta</taxon>
        <taxon>Spermatophyta</taxon>
        <taxon>Magnoliopsida</taxon>
        <taxon>eudicotyledons</taxon>
        <taxon>Gunneridae</taxon>
        <taxon>Pentapetalae</taxon>
        <taxon>rosids</taxon>
        <taxon>fabids</taxon>
        <taxon>Rosales</taxon>
        <taxon>Cannabaceae</taxon>
        <taxon>Trema</taxon>
    </lineage>
</organism>
<accession>A0A2P5FKB8</accession>
<keyword evidence="3" id="KW-1185">Reference proteome</keyword>
<evidence type="ECO:0000313" key="2">
    <source>
        <dbReference type="EMBL" id="PON98240.1"/>
    </source>
</evidence>
<dbReference type="AlphaFoldDB" id="A0A2P5FKB8"/>
<evidence type="ECO:0000313" key="3">
    <source>
        <dbReference type="Proteomes" id="UP000237000"/>
    </source>
</evidence>
<name>A0A2P5FKB8_TREOI</name>
<dbReference type="Proteomes" id="UP000237000">
    <property type="component" value="Unassembled WGS sequence"/>
</dbReference>
<dbReference type="InParanoid" id="A0A2P5FKB8"/>
<dbReference type="EMBL" id="JXTC01000026">
    <property type="protein sequence ID" value="PON98240.1"/>
    <property type="molecule type" value="Genomic_DNA"/>
</dbReference>
<protein>
    <submittedName>
        <fullName evidence="2">Uncharacterized protein</fullName>
    </submittedName>
</protein>
<gene>
    <name evidence="2" type="ORF">TorRG33x02_060700</name>
</gene>
<comment type="caution">
    <text evidence="2">The sequence shown here is derived from an EMBL/GenBank/DDBJ whole genome shotgun (WGS) entry which is preliminary data.</text>
</comment>
<feature type="region of interest" description="Disordered" evidence="1">
    <location>
        <begin position="1"/>
        <end position="34"/>
    </location>
</feature>
<evidence type="ECO:0000256" key="1">
    <source>
        <dbReference type="SAM" id="MobiDB-lite"/>
    </source>
</evidence>
<feature type="compositionally biased region" description="Basic and acidic residues" evidence="1">
    <location>
        <begin position="93"/>
        <end position="110"/>
    </location>
</feature>
<feature type="region of interest" description="Disordered" evidence="1">
    <location>
        <begin position="75"/>
        <end position="116"/>
    </location>
</feature>
<sequence length="138" mass="15415">MGFQLQHRIDDNTLGPPELSAVTREGREPASLVERKRRQSLGRDWVGVTRYVGLWVRFLELCAAEFAAAVEVEREAEEAGAGGEEQVGGNPEFRGDVVHGGAEHIDDQPGKPKRRLRHRCGETVDYDVFDLGLVTRYV</sequence>
<reference evidence="3" key="1">
    <citation type="submission" date="2016-06" db="EMBL/GenBank/DDBJ databases">
        <title>Parallel loss of symbiosis genes in relatives of nitrogen-fixing non-legume Parasponia.</title>
        <authorList>
            <person name="Van Velzen R."/>
            <person name="Holmer R."/>
            <person name="Bu F."/>
            <person name="Rutten L."/>
            <person name="Van Zeijl A."/>
            <person name="Liu W."/>
            <person name="Santuari L."/>
            <person name="Cao Q."/>
            <person name="Sharma T."/>
            <person name="Shen D."/>
            <person name="Roswanjaya Y."/>
            <person name="Wardhani T."/>
            <person name="Kalhor M.S."/>
            <person name="Jansen J."/>
            <person name="Van den Hoogen J."/>
            <person name="Gungor B."/>
            <person name="Hartog M."/>
            <person name="Hontelez J."/>
            <person name="Verver J."/>
            <person name="Yang W.-C."/>
            <person name="Schijlen E."/>
            <person name="Repin R."/>
            <person name="Schilthuizen M."/>
            <person name="Schranz E."/>
            <person name="Heidstra R."/>
            <person name="Miyata K."/>
            <person name="Fedorova E."/>
            <person name="Kohlen W."/>
            <person name="Bisseling T."/>
            <person name="Smit S."/>
            <person name="Geurts R."/>
        </authorList>
    </citation>
    <scope>NUCLEOTIDE SEQUENCE [LARGE SCALE GENOMIC DNA]</scope>
    <source>
        <strain evidence="3">cv. RG33-2</strain>
    </source>
</reference>